<dbReference type="KEGG" id="lmoi:VV02_18065"/>
<evidence type="ECO:0000259" key="1">
    <source>
        <dbReference type="PROSITE" id="PS51819"/>
    </source>
</evidence>
<dbReference type="Proteomes" id="UP000066480">
    <property type="component" value="Chromosome"/>
</dbReference>
<dbReference type="EMBL" id="CP011112">
    <property type="protein sequence ID" value="AKU17311.1"/>
    <property type="molecule type" value="Genomic_DNA"/>
</dbReference>
<accession>A0A0K1JKS8</accession>
<dbReference type="PANTHER" id="PTHR33993:SF1">
    <property type="entry name" value="GLYOXALASE FAMILY PROTEIN"/>
    <property type="match status" value="1"/>
</dbReference>
<dbReference type="InterPro" id="IPR037523">
    <property type="entry name" value="VOC_core"/>
</dbReference>
<proteinExistence type="predicted"/>
<gene>
    <name evidence="2" type="ORF">VV02_18065</name>
</gene>
<dbReference type="CDD" id="cd07247">
    <property type="entry name" value="SgaA_N_like"/>
    <property type="match status" value="1"/>
</dbReference>
<evidence type="ECO:0000313" key="2">
    <source>
        <dbReference type="EMBL" id="AKU17311.1"/>
    </source>
</evidence>
<dbReference type="Pfam" id="PF00903">
    <property type="entry name" value="Glyoxalase"/>
    <property type="match status" value="1"/>
</dbReference>
<dbReference type="STRING" id="571913.VV02_18065"/>
<dbReference type="InterPro" id="IPR052164">
    <property type="entry name" value="Anthracycline_SecMetBiosynth"/>
</dbReference>
<dbReference type="Gene3D" id="3.10.180.10">
    <property type="entry name" value="2,3-Dihydroxybiphenyl 1,2-Dioxygenase, domain 1"/>
    <property type="match status" value="1"/>
</dbReference>
<organism evidence="2 3">
    <name type="scientific">Luteipulveratus mongoliensis</name>
    <dbReference type="NCBI Taxonomy" id="571913"/>
    <lineage>
        <taxon>Bacteria</taxon>
        <taxon>Bacillati</taxon>
        <taxon>Actinomycetota</taxon>
        <taxon>Actinomycetes</taxon>
        <taxon>Micrococcales</taxon>
        <taxon>Dermacoccaceae</taxon>
        <taxon>Luteipulveratus</taxon>
    </lineage>
</organism>
<dbReference type="SUPFAM" id="SSF54593">
    <property type="entry name" value="Glyoxalase/Bleomycin resistance protein/Dihydroxybiphenyl dioxygenase"/>
    <property type="match status" value="1"/>
</dbReference>
<protein>
    <submittedName>
        <fullName evidence="2">Glyoxalase</fullName>
    </submittedName>
</protein>
<sequence>MSVHAPTLRAMAPTHHTIDYIEIAAPDVAAAKAFYEKAFGWTFNDYGPDYAGICAPDGEGEIGGLNPGRAAQPGGPLVLLYSDDLAASEKAVVDAGGTIVSGPYEYPGGHRFHFTDPGGTELGVYSHG</sequence>
<dbReference type="InterPro" id="IPR004360">
    <property type="entry name" value="Glyas_Fos-R_dOase_dom"/>
</dbReference>
<dbReference type="PANTHER" id="PTHR33993">
    <property type="entry name" value="GLYOXALASE-RELATED"/>
    <property type="match status" value="1"/>
</dbReference>
<feature type="domain" description="VOC" evidence="1">
    <location>
        <begin position="17"/>
        <end position="127"/>
    </location>
</feature>
<dbReference type="InterPro" id="IPR029068">
    <property type="entry name" value="Glyas_Bleomycin-R_OHBP_Dase"/>
</dbReference>
<name>A0A0K1JKS8_9MICO</name>
<evidence type="ECO:0000313" key="3">
    <source>
        <dbReference type="Proteomes" id="UP000066480"/>
    </source>
</evidence>
<dbReference type="PROSITE" id="PS51819">
    <property type="entry name" value="VOC"/>
    <property type="match status" value="1"/>
</dbReference>
<reference evidence="2 3" key="1">
    <citation type="submission" date="2015-03" db="EMBL/GenBank/DDBJ databases">
        <title>Luteipulveratus halotolerans sp. nov., a novel actinobacterium (Dermacoccaceae) from Sarawak, Malaysia.</title>
        <authorList>
            <person name="Juboi H."/>
            <person name="Basik A."/>
            <person name="Shamsul S.S."/>
            <person name="Arnold P."/>
            <person name="Schmitt E.K."/>
            <person name="Sanglier J.-J."/>
            <person name="Yeo T."/>
        </authorList>
    </citation>
    <scope>NUCLEOTIDE SEQUENCE [LARGE SCALE GENOMIC DNA]</scope>
    <source>
        <strain evidence="2 3">MN07-A0370</strain>
    </source>
</reference>
<keyword evidence="3" id="KW-1185">Reference proteome</keyword>
<dbReference type="AlphaFoldDB" id="A0A0K1JKS8"/>